<dbReference type="RefSeq" id="WP_087462644.1">
    <property type="nucleotide sequence ID" value="NZ_CP021425.1"/>
</dbReference>
<keyword evidence="2" id="KW-1185">Reference proteome</keyword>
<dbReference type="Pfam" id="PF11185">
    <property type="entry name" value="DUF2971"/>
    <property type="match status" value="1"/>
</dbReference>
<protein>
    <recommendedName>
        <fullName evidence="3">DUF2971 domain-containing protein</fullName>
    </recommendedName>
</protein>
<name>A0A1Y0IDD7_9GAMM</name>
<proteinExistence type="predicted"/>
<evidence type="ECO:0008006" key="3">
    <source>
        <dbReference type="Google" id="ProtNLM"/>
    </source>
</evidence>
<organism evidence="1 2">
    <name type="scientific">Oleiphilus messinensis</name>
    <dbReference type="NCBI Taxonomy" id="141451"/>
    <lineage>
        <taxon>Bacteria</taxon>
        <taxon>Pseudomonadati</taxon>
        <taxon>Pseudomonadota</taxon>
        <taxon>Gammaproteobacteria</taxon>
        <taxon>Oceanospirillales</taxon>
        <taxon>Oleiphilaceae</taxon>
        <taxon>Oleiphilus</taxon>
    </lineage>
</organism>
<gene>
    <name evidence="1" type="ORF">OLMES_3765</name>
</gene>
<evidence type="ECO:0000313" key="2">
    <source>
        <dbReference type="Proteomes" id="UP000196027"/>
    </source>
</evidence>
<dbReference type="EMBL" id="CP021425">
    <property type="protein sequence ID" value="ARU57786.1"/>
    <property type="molecule type" value="Genomic_DNA"/>
</dbReference>
<dbReference type="OrthoDB" id="8550178at2"/>
<evidence type="ECO:0000313" key="1">
    <source>
        <dbReference type="EMBL" id="ARU57786.1"/>
    </source>
</evidence>
<dbReference type="Proteomes" id="UP000196027">
    <property type="component" value="Chromosome"/>
</dbReference>
<dbReference type="AlphaFoldDB" id="A0A1Y0IDD7"/>
<dbReference type="KEGG" id="ome:OLMES_3765"/>
<accession>A0A1Y0IDD7</accession>
<dbReference type="InterPro" id="IPR021352">
    <property type="entry name" value="DUF2971"/>
</dbReference>
<sequence length="290" mass="33288">MIKEITNQLYSHTPSERLYHYTSFSGLRGIVESNAIWASDIRYMNDSAELRHTSDLIRQEVNRRIVEDGSKTVLLNQFVDWVARRITNGHILFGASFRSNGNLLSQWRGYSALGKGVSVGFSPEHIVQSAQRQQFQVGRCIYDEDEQRELISKVIIAVEALARDNLNVQSATDECFANLFNRIESDLLRIAAILKHPSFQEEEEWRIVSPVVTDYLNSPVRFREGVSMLVPYIEFNLMRLDTRRIAIDHIYLGPTPNIDLSMNSLEMYLSSQGAQPASGIHYCQIPYRQR</sequence>
<reference evidence="1 2" key="1">
    <citation type="submission" date="2017-05" db="EMBL/GenBank/DDBJ databases">
        <title>Genomic insights into alkan degradation activity of Oleiphilus messinensis.</title>
        <authorList>
            <person name="Kozyavkin S.A."/>
            <person name="Slesarev A.I."/>
            <person name="Golyshin P.N."/>
            <person name="Korzhenkov A."/>
            <person name="Golyshina O.N."/>
            <person name="Toshchakov S.V."/>
        </authorList>
    </citation>
    <scope>NUCLEOTIDE SEQUENCE [LARGE SCALE GENOMIC DNA]</scope>
    <source>
        <strain evidence="1 2">ME102</strain>
    </source>
</reference>